<evidence type="ECO:0000256" key="4">
    <source>
        <dbReference type="ARBA" id="ARBA00023163"/>
    </source>
</evidence>
<evidence type="ECO:0000313" key="6">
    <source>
        <dbReference type="EMBL" id="HIP83961.1"/>
    </source>
</evidence>
<evidence type="ECO:0000313" key="7">
    <source>
        <dbReference type="Proteomes" id="UP000643554"/>
    </source>
</evidence>
<evidence type="ECO:0000259" key="5">
    <source>
        <dbReference type="PROSITE" id="PS50944"/>
    </source>
</evidence>
<comment type="similarity">
    <text evidence="1">Belongs to the DtxR/MntR family.</text>
</comment>
<dbReference type="InterPro" id="IPR036388">
    <property type="entry name" value="WH-like_DNA-bd_sf"/>
</dbReference>
<dbReference type="Gene3D" id="1.10.60.10">
    <property type="entry name" value="Iron dependent repressor, metal binding and dimerisation domain"/>
    <property type="match status" value="1"/>
</dbReference>
<dbReference type="SUPFAM" id="SSF47979">
    <property type="entry name" value="Iron-dependent repressor protein, dimerization domain"/>
    <property type="match status" value="1"/>
</dbReference>
<dbReference type="AlphaFoldDB" id="A0A833E1D0"/>
<keyword evidence="4" id="KW-0804">Transcription</keyword>
<keyword evidence="2" id="KW-0805">Transcription regulation</keyword>
<dbReference type="InterPro" id="IPR022687">
    <property type="entry name" value="HTH_DTXR"/>
</dbReference>
<dbReference type="GO" id="GO:0003700">
    <property type="term" value="F:DNA-binding transcription factor activity"/>
    <property type="evidence" value="ECO:0007669"/>
    <property type="project" value="InterPro"/>
</dbReference>
<dbReference type="InterPro" id="IPR036421">
    <property type="entry name" value="Fe_dep_repressor_sf"/>
</dbReference>
<dbReference type="Proteomes" id="UP000643554">
    <property type="component" value="Unassembled WGS sequence"/>
</dbReference>
<evidence type="ECO:0000256" key="2">
    <source>
        <dbReference type="ARBA" id="ARBA00023015"/>
    </source>
</evidence>
<proteinExistence type="inferred from homology"/>
<dbReference type="InterPro" id="IPR036390">
    <property type="entry name" value="WH_DNA-bd_sf"/>
</dbReference>
<dbReference type="EMBL" id="DQUI01000014">
    <property type="protein sequence ID" value="HIP83961.1"/>
    <property type="molecule type" value="Genomic_DNA"/>
</dbReference>
<dbReference type="SUPFAM" id="SSF46785">
    <property type="entry name" value="Winged helix' DNA-binding domain"/>
    <property type="match status" value="1"/>
</dbReference>
<dbReference type="GO" id="GO:0003677">
    <property type="term" value="F:DNA binding"/>
    <property type="evidence" value="ECO:0007669"/>
    <property type="project" value="UniProtKB-KW"/>
</dbReference>
<keyword evidence="3" id="KW-0238">DNA-binding</keyword>
<evidence type="ECO:0000256" key="3">
    <source>
        <dbReference type="ARBA" id="ARBA00023125"/>
    </source>
</evidence>
<dbReference type="InterPro" id="IPR022689">
    <property type="entry name" value="Iron_dep_repressor"/>
</dbReference>
<name>A0A833E1D0_9EURY</name>
<comment type="caution">
    <text evidence="6">The sequence shown here is derived from an EMBL/GenBank/DDBJ whole genome shotgun (WGS) entry which is preliminary data.</text>
</comment>
<dbReference type="GO" id="GO:0046914">
    <property type="term" value="F:transition metal ion binding"/>
    <property type="evidence" value="ECO:0007669"/>
    <property type="project" value="InterPro"/>
</dbReference>
<dbReference type="PANTHER" id="PTHR33238">
    <property type="entry name" value="IRON (METAL) DEPENDENT REPRESSOR, DTXR FAMILY"/>
    <property type="match status" value="1"/>
</dbReference>
<dbReference type="PANTHER" id="PTHR33238:SF7">
    <property type="entry name" value="IRON-DEPENDENT TRANSCRIPTIONAL REGULATOR"/>
    <property type="match status" value="1"/>
</dbReference>
<gene>
    <name evidence="6" type="ORF">EYH15_00470</name>
</gene>
<accession>A0A833E1D0</accession>
<dbReference type="PROSITE" id="PS50944">
    <property type="entry name" value="HTH_DTXR"/>
    <property type="match status" value="1"/>
</dbReference>
<dbReference type="GO" id="GO:0046983">
    <property type="term" value="F:protein dimerization activity"/>
    <property type="evidence" value="ECO:0007669"/>
    <property type="project" value="InterPro"/>
</dbReference>
<protein>
    <submittedName>
        <fullName evidence="6">Metal-dependent transcriptional regulator</fullName>
    </submittedName>
</protein>
<feature type="domain" description="HTH dtxR-type" evidence="5">
    <location>
        <begin position="1"/>
        <end position="63"/>
    </location>
</feature>
<dbReference type="Pfam" id="PF01325">
    <property type="entry name" value="Fe_dep_repress"/>
    <property type="match status" value="1"/>
</dbReference>
<sequence>MSESVEDFLEKVYIFTRAKNRPVKTTELAKLLNIKPPAITNMAKKLHKLGYVEYEPYIGIRLTEKGIEKAKIIMDKHRTIERFLVECLGLDKEIAYREACKLEHAMSDTVFKRFKKFVEGYSRDKRIKPPSQS</sequence>
<organism evidence="6 7">
    <name type="scientific">Methanothermococcus okinawensis</name>
    <dbReference type="NCBI Taxonomy" id="155863"/>
    <lineage>
        <taxon>Archaea</taxon>
        <taxon>Methanobacteriati</taxon>
        <taxon>Methanobacteriota</taxon>
        <taxon>Methanomada group</taxon>
        <taxon>Methanococci</taxon>
        <taxon>Methanococcales</taxon>
        <taxon>Methanococcaceae</taxon>
        <taxon>Methanothermococcus</taxon>
    </lineage>
</organism>
<dbReference type="SMART" id="SM00529">
    <property type="entry name" value="HTH_DTXR"/>
    <property type="match status" value="1"/>
</dbReference>
<dbReference type="InterPro" id="IPR050536">
    <property type="entry name" value="DtxR_MntR_Metal-Reg"/>
</dbReference>
<evidence type="ECO:0000256" key="1">
    <source>
        <dbReference type="ARBA" id="ARBA00007871"/>
    </source>
</evidence>
<reference evidence="6" key="1">
    <citation type="journal article" date="2020" name="ISME J.">
        <title>Gammaproteobacteria mediating utilization of methyl-, sulfur- and petroleum organic compounds in deep ocean hydrothermal plumes.</title>
        <authorList>
            <person name="Zhou Z."/>
            <person name="Liu Y."/>
            <person name="Pan J."/>
            <person name="Cron B.R."/>
            <person name="Toner B.M."/>
            <person name="Anantharaman K."/>
            <person name="Breier J.A."/>
            <person name="Dick G.J."/>
            <person name="Li M."/>
        </authorList>
    </citation>
    <scope>NUCLEOTIDE SEQUENCE</scope>
    <source>
        <strain evidence="6">SZUA-1453</strain>
    </source>
</reference>
<dbReference type="Pfam" id="PF02742">
    <property type="entry name" value="Fe_dep_repr_C"/>
    <property type="match status" value="1"/>
</dbReference>
<dbReference type="Gene3D" id="1.10.10.10">
    <property type="entry name" value="Winged helix-like DNA-binding domain superfamily/Winged helix DNA-binding domain"/>
    <property type="match status" value="1"/>
</dbReference>
<dbReference type="InterPro" id="IPR001367">
    <property type="entry name" value="Fe_dep_repressor"/>
</dbReference>